<accession>A0A5C6C5S5</accession>
<sequence>MRGLEIDLFDPGSEKSLLDSAFELLSTLVSNDAQGEDLRCKIWPSLHGNSVEVKECSLRVVPLNRLGAAEGKSSASVFVAYFVAEASLWPSHPFIVKLAKPKPGSDQDSCEREFQDAEALKFLIGHSPTGYAAPLRWSPSDSERPYSVLWSPFASADDIWGDVELHGGRLNLRVADIWKLLTSTELATDQVCDALQLAFESLWPLHRKGGKSQVEVRQFSVEYERYLRKIHTSIWAARWRDCWGADNDELSIDFGQEWTNPFNVLKRIQDCKARMYCGGIHGDLHPKNIVLSRGIPRIIDFGWADGDAHIAKDFVLFECNVRFVTLPAATSYQDVVRLAQWISFEDDSPHFESPELQGRVQLVSFIRKHARKAFPTETEWDWEYVIPLFLVAMGLLKHSNDFSSQVSTRQHVLQLAKYISERILPKYESRETNR</sequence>
<reference evidence="2 3" key="1">
    <citation type="journal article" date="2020" name="Antonie Van Leeuwenhoek">
        <title>Rhodopirellula heiligendammensis sp. nov., Rhodopirellula pilleata sp. nov., and Rhodopirellula solitaria sp. nov. isolated from natural or artificial marine surfaces in Northern Germany and California, USA, and emended description of the genus Rhodopirellula.</title>
        <authorList>
            <person name="Kallscheuer N."/>
            <person name="Wiegand S."/>
            <person name="Jogler M."/>
            <person name="Boedeker C."/>
            <person name="Peeters S.H."/>
            <person name="Rast P."/>
            <person name="Heuer A."/>
            <person name="Jetten M.S.M."/>
            <person name="Rohde M."/>
            <person name="Jogler C."/>
        </authorList>
    </citation>
    <scope>NUCLEOTIDE SEQUENCE [LARGE SCALE GENOMIC DNA]</scope>
    <source>
        <strain evidence="2 3">Poly21</strain>
    </source>
</reference>
<evidence type="ECO:0000313" key="3">
    <source>
        <dbReference type="Proteomes" id="UP000319908"/>
    </source>
</evidence>
<feature type="domain" description="Ternary complex associated" evidence="1">
    <location>
        <begin position="228"/>
        <end position="396"/>
    </location>
</feature>
<organism evidence="2 3">
    <name type="scientific">Allorhodopirellula heiligendammensis</name>
    <dbReference type="NCBI Taxonomy" id="2714739"/>
    <lineage>
        <taxon>Bacteria</taxon>
        <taxon>Pseudomonadati</taxon>
        <taxon>Planctomycetota</taxon>
        <taxon>Planctomycetia</taxon>
        <taxon>Pirellulales</taxon>
        <taxon>Pirellulaceae</taxon>
        <taxon>Allorhodopirellula</taxon>
    </lineage>
</organism>
<protein>
    <recommendedName>
        <fullName evidence="1">Ternary complex associated domain-containing protein</fullName>
    </recommendedName>
</protein>
<evidence type="ECO:0000313" key="2">
    <source>
        <dbReference type="EMBL" id="TWU19508.1"/>
    </source>
</evidence>
<name>A0A5C6C5S5_9BACT</name>
<comment type="caution">
    <text evidence="2">The sequence shown here is derived from an EMBL/GenBank/DDBJ whole genome shotgun (WGS) entry which is preliminary data.</text>
</comment>
<dbReference type="SUPFAM" id="SSF56112">
    <property type="entry name" value="Protein kinase-like (PK-like)"/>
    <property type="match status" value="1"/>
</dbReference>
<dbReference type="RefSeq" id="WP_146406303.1">
    <property type="nucleotide sequence ID" value="NZ_SJPU01000001.1"/>
</dbReference>
<dbReference type="Pfam" id="PF19974">
    <property type="entry name" value="TCAD9"/>
    <property type="match status" value="1"/>
</dbReference>
<proteinExistence type="predicted"/>
<gene>
    <name evidence="2" type="ORF">Poly21_16810</name>
</gene>
<dbReference type="OrthoDB" id="179763at2"/>
<dbReference type="InterPro" id="IPR045544">
    <property type="entry name" value="TCAD9"/>
</dbReference>
<keyword evidence="3" id="KW-1185">Reference proteome</keyword>
<dbReference type="AlphaFoldDB" id="A0A5C6C5S5"/>
<dbReference type="InterPro" id="IPR011009">
    <property type="entry name" value="Kinase-like_dom_sf"/>
</dbReference>
<dbReference type="Proteomes" id="UP000319908">
    <property type="component" value="Unassembled WGS sequence"/>
</dbReference>
<dbReference type="EMBL" id="SJPU01000001">
    <property type="protein sequence ID" value="TWU19508.1"/>
    <property type="molecule type" value="Genomic_DNA"/>
</dbReference>
<evidence type="ECO:0000259" key="1">
    <source>
        <dbReference type="Pfam" id="PF19974"/>
    </source>
</evidence>